<gene>
    <name evidence="1" type="ORF">SAMN05444281_1713</name>
</gene>
<name>A0A1M5VDB8_9FLAO</name>
<proteinExistence type="predicted"/>
<dbReference type="AlphaFoldDB" id="A0A1M5VDB8"/>
<dbReference type="STRING" id="1195760.SAMN05444281_1713"/>
<keyword evidence="2" id="KW-1185">Reference proteome</keyword>
<dbReference type="OrthoDB" id="645138at2"/>
<organism evidence="1 2">
    <name type="scientific">Wenyingzhuangia marina</name>
    <dbReference type="NCBI Taxonomy" id="1195760"/>
    <lineage>
        <taxon>Bacteria</taxon>
        <taxon>Pseudomonadati</taxon>
        <taxon>Bacteroidota</taxon>
        <taxon>Flavobacteriia</taxon>
        <taxon>Flavobacteriales</taxon>
        <taxon>Flavobacteriaceae</taxon>
        <taxon>Wenyingzhuangia</taxon>
    </lineage>
</organism>
<sequence length="251" mass="27089">MAKQTGIIKLKGTIGDISFYKTTDGHLARGKGGIDPERIKNDPAFQRTRENGSEFGTAGKGGKLLRNAIRILLQNAKDKRVTSRLTTQVLKVVKTDAGNPRGQRTIQGGTFGLLANFEFNINGKLASTLFALYTHAFDRVTGDATVNIPVFKPNVQIAAPAGTTHFKIVTGVAELDFENEAFAFDNDETAILPYDGNDTAIIDLTASAPANSVLPIVQVLGVEFYQEVNGEMYPLKNGSYNALAIKIAEKV</sequence>
<dbReference type="EMBL" id="FQXQ01000003">
    <property type="protein sequence ID" value="SHH73205.1"/>
    <property type="molecule type" value="Genomic_DNA"/>
</dbReference>
<reference evidence="2" key="1">
    <citation type="submission" date="2016-11" db="EMBL/GenBank/DDBJ databases">
        <authorList>
            <person name="Varghese N."/>
            <person name="Submissions S."/>
        </authorList>
    </citation>
    <scope>NUCLEOTIDE SEQUENCE [LARGE SCALE GENOMIC DNA]</scope>
    <source>
        <strain evidence="2">DSM 100572</strain>
    </source>
</reference>
<dbReference type="RefSeq" id="WP_010136812.1">
    <property type="nucleotide sequence ID" value="NZ_BMEN01000003.1"/>
</dbReference>
<evidence type="ECO:0000313" key="1">
    <source>
        <dbReference type="EMBL" id="SHH73205.1"/>
    </source>
</evidence>
<dbReference type="Proteomes" id="UP000184109">
    <property type="component" value="Unassembled WGS sequence"/>
</dbReference>
<protein>
    <submittedName>
        <fullName evidence="1">Uncharacterized protein</fullName>
    </submittedName>
</protein>
<accession>A0A1M5VDB8</accession>
<evidence type="ECO:0000313" key="2">
    <source>
        <dbReference type="Proteomes" id="UP000184109"/>
    </source>
</evidence>